<evidence type="ECO:0000313" key="3">
    <source>
        <dbReference type="EMBL" id="MEI4551436.1"/>
    </source>
</evidence>
<comment type="caution">
    <text evidence="3">The sequence shown here is derived from an EMBL/GenBank/DDBJ whole genome shotgun (WGS) entry which is preliminary data.</text>
</comment>
<proteinExistence type="predicted"/>
<dbReference type="Pfam" id="PF03797">
    <property type="entry name" value="Autotransporter"/>
    <property type="match status" value="1"/>
</dbReference>
<reference evidence="3 4" key="1">
    <citation type="submission" date="2023-12" db="EMBL/GenBank/DDBJ databases">
        <title>Friends and Foes: Symbiotic and Algicidal bacterial influence on Karenia brevis blooms.</title>
        <authorList>
            <person name="Fei C."/>
            <person name="Mohamed A.R."/>
            <person name="Booker A."/>
            <person name="Arshad M."/>
            <person name="Klass S."/>
            <person name="Ahn S."/>
            <person name="Gilbert P.M."/>
            <person name="Heil C.A."/>
            <person name="Martinez J.M."/>
            <person name="Amin S.A."/>
        </authorList>
    </citation>
    <scope>NUCLEOTIDE SEQUENCE [LARGE SCALE GENOMIC DNA]</scope>
    <source>
        <strain evidence="3 4">CE15</strain>
    </source>
</reference>
<name>A0ABU8EX16_9GAMM</name>
<evidence type="ECO:0000313" key="4">
    <source>
        <dbReference type="Proteomes" id="UP001382455"/>
    </source>
</evidence>
<protein>
    <submittedName>
        <fullName evidence="3">Autotransporter domain-containing protein</fullName>
    </submittedName>
</protein>
<dbReference type="RefSeq" id="WP_336436414.1">
    <property type="nucleotide sequence ID" value="NZ_JBAWKS010000002.1"/>
</dbReference>
<organism evidence="3 4">
    <name type="scientific">Pseudoalteromonas spongiae</name>
    <dbReference type="NCBI Taxonomy" id="298657"/>
    <lineage>
        <taxon>Bacteria</taxon>
        <taxon>Pseudomonadati</taxon>
        <taxon>Pseudomonadota</taxon>
        <taxon>Gammaproteobacteria</taxon>
        <taxon>Alteromonadales</taxon>
        <taxon>Pseudoalteromonadaceae</taxon>
        <taxon>Pseudoalteromonas</taxon>
    </lineage>
</organism>
<keyword evidence="4" id="KW-1185">Reference proteome</keyword>
<evidence type="ECO:0000256" key="1">
    <source>
        <dbReference type="SAM" id="SignalP"/>
    </source>
</evidence>
<sequence>MYNLNRFTYHCFLPVLMLGITTGANAVEVKVGQSHSDLPLDQSGTLTSVTPSGTSFSLAHDFSESVRVSLDYINWENTHFSRKANSLKIDSQSYAATLTYFIENFAISGNYTYWQSDYRESFLELPSSQHKTYAPSYGLSVGYAIFFDEWVIEPSLLVQYNEWRYRDIMIEQNEMALTLLDALEDETVVLSGLLSASKIIEIRPDTYLLAGGVIRWNELFQGDGAKQTDKFVSFAGRKSYPHNTDDDYAELSVFITYDITPEWMVELDSSIAFLPHDNVSSVSWRIGYRF</sequence>
<dbReference type="SUPFAM" id="SSF103515">
    <property type="entry name" value="Autotransporter"/>
    <property type="match status" value="1"/>
</dbReference>
<dbReference type="Proteomes" id="UP001382455">
    <property type="component" value="Unassembled WGS sequence"/>
</dbReference>
<evidence type="ECO:0000259" key="2">
    <source>
        <dbReference type="Pfam" id="PF03797"/>
    </source>
</evidence>
<dbReference type="Gene3D" id="2.40.128.130">
    <property type="entry name" value="Autotransporter beta-domain"/>
    <property type="match status" value="1"/>
</dbReference>
<feature type="signal peptide" evidence="1">
    <location>
        <begin position="1"/>
        <end position="26"/>
    </location>
</feature>
<gene>
    <name evidence="3" type="ORF">WAE96_17300</name>
</gene>
<dbReference type="InterPro" id="IPR036709">
    <property type="entry name" value="Autotransporte_beta_dom_sf"/>
</dbReference>
<accession>A0ABU8EX16</accession>
<dbReference type="EMBL" id="JBAWKS010000002">
    <property type="protein sequence ID" value="MEI4551436.1"/>
    <property type="molecule type" value="Genomic_DNA"/>
</dbReference>
<keyword evidence="1" id="KW-0732">Signal</keyword>
<dbReference type="InterPro" id="IPR005546">
    <property type="entry name" value="Autotransporte_beta"/>
</dbReference>
<feature type="chain" id="PRO_5046041560" evidence="1">
    <location>
        <begin position="27"/>
        <end position="290"/>
    </location>
</feature>
<feature type="domain" description="Autotransporter" evidence="2">
    <location>
        <begin position="77"/>
        <end position="268"/>
    </location>
</feature>